<protein>
    <submittedName>
        <fullName evidence="1">Uncharacterized protein</fullName>
    </submittedName>
</protein>
<gene>
    <name evidence="1" type="ORF">F1737_07905</name>
</gene>
<dbReference type="AlphaFoldDB" id="A0AA97FDN3"/>
<name>A0AA97FDN3_9EURY</name>
<dbReference type="KEGG" id="mefw:F1737_07905"/>
<evidence type="ECO:0000313" key="2">
    <source>
        <dbReference type="Proteomes" id="UP001301797"/>
    </source>
</evidence>
<evidence type="ECO:0000313" key="1">
    <source>
        <dbReference type="EMBL" id="WOF16622.1"/>
    </source>
</evidence>
<dbReference type="EMBL" id="CP043875">
    <property type="protein sequence ID" value="WOF16622.1"/>
    <property type="molecule type" value="Genomic_DNA"/>
</dbReference>
<accession>A0AA97FDN3</accession>
<proteinExistence type="predicted"/>
<reference evidence="1 2" key="1">
    <citation type="submission" date="2019-09" db="EMBL/GenBank/DDBJ databases">
        <title>The complete genome of Methanoplanus sp. FWC-SCC4.</title>
        <authorList>
            <person name="Chen S.-C."/>
            <person name="Zhou Y.-Z."/>
            <person name="Lai M.-C."/>
        </authorList>
    </citation>
    <scope>NUCLEOTIDE SEQUENCE [LARGE SCALE GENOMIC DNA]</scope>
    <source>
        <strain evidence="1 2">FWC-SCC4</strain>
    </source>
</reference>
<organism evidence="1 2">
    <name type="scientific">Methanochimaera problematica</name>
    <dbReference type="NCBI Taxonomy" id="2609417"/>
    <lineage>
        <taxon>Archaea</taxon>
        <taxon>Methanobacteriati</taxon>
        <taxon>Methanobacteriota</taxon>
        <taxon>Stenosarchaea group</taxon>
        <taxon>Methanomicrobia</taxon>
        <taxon>Methanomicrobiales</taxon>
        <taxon>Methanomicrobiaceae</taxon>
        <taxon>Methanochimaera</taxon>
    </lineage>
</organism>
<keyword evidence="2" id="KW-1185">Reference proteome</keyword>
<sequence length="167" mass="17797">MADFIETNNTKTANRKLENPVADIATFDAIVQALISENPLGCEGYVEKGMNIGGISTSGQGYTAKFLFEDDEAKTVGSLSIKAPAVSAFGQAVSAVLADTGLADAIGGTCVHNLEKDQYSRTLKCRDPNGETYFIALSRDHIRISSYTDDAIRTKVEAWADSVPALA</sequence>
<dbReference type="GeneID" id="85230084"/>
<dbReference type="RefSeq" id="WP_317136045.1">
    <property type="nucleotide sequence ID" value="NZ_CP043875.1"/>
</dbReference>
<dbReference type="Proteomes" id="UP001301797">
    <property type="component" value="Chromosome"/>
</dbReference>